<evidence type="ECO:0000313" key="5">
    <source>
        <dbReference type="Proteomes" id="UP000423645"/>
    </source>
</evidence>
<sequence>MTSTEAPDRIKELKTALDAKQAFIKEGLEKGVKIDGSNVEIKSEDYTALQDAMKDVNEIKSLIDMERLPEEIKSFLGEGGANTPTEQSAAMNAAALVFGAGAEEAKANGTLGEMFTKSEVFQHFKKSGHLTMAEAFETEAKDMASMGIERKDVFSSGLGTGSINPRGFGAIQFDPAVPRAQRTARVRNLFPVAATSANLIDYFRVLGFAEGADGRGNAQTVAERTRSDGSAIPQTGFRYGASQAGDVFGLKPKSNLRFEPAQAPVRTIAHWEAAHRNVIADEPQLQATINNELLYGLALAEDDQILNGDGTTENLLGILNTPGIQTYSQGSHASDRKSDALRRSATLSVIANYPGTGFVLHPFDWEEIELQKAQGDGQYMLVTNVAVGATTAVWRQPVIETPAMTEGRWLTGAFGIGAQLYDRQVASIRISEQHADFFVRNAIAILAEERLALAVKRPESFVLGTFADEEVDPTP</sequence>
<reference evidence="4 5" key="1">
    <citation type="submission" date="2019-10" db="EMBL/GenBank/DDBJ databases">
        <authorList>
            <person name="Zack K.M."/>
            <person name="Garlena R.A."/>
            <person name="Russell D.A."/>
            <person name="Pope W.H."/>
            <person name="Jacobs-Sera D."/>
            <person name="Hatfull G.F."/>
        </authorList>
    </citation>
    <scope>NUCLEOTIDE SEQUENCE [LARGE SCALE GENOMIC DNA]</scope>
</reference>
<gene>
    <name evidence="4" type="primary">35</name>
    <name evidence="4" type="ORF">PBI_CHIDIEBERE_35</name>
</gene>
<evidence type="ECO:0000256" key="1">
    <source>
        <dbReference type="ARBA" id="ARBA00004328"/>
    </source>
</evidence>
<evidence type="ECO:0000256" key="2">
    <source>
        <dbReference type="ARBA" id="ARBA00022844"/>
    </source>
</evidence>
<dbReference type="GO" id="GO:0044423">
    <property type="term" value="C:virion component"/>
    <property type="evidence" value="ECO:0007669"/>
    <property type="project" value="UniProtKB-KW"/>
</dbReference>
<dbReference type="EMBL" id="MN586022">
    <property type="protein sequence ID" value="QGJ92926.1"/>
    <property type="molecule type" value="Genomic_DNA"/>
</dbReference>
<evidence type="ECO:0000259" key="3">
    <source>
        <dbReference type="Pfam" id="PF05065"/>
    </source>
</evidence>
<dbReference type="InterPro" id="IPR054612">
    <property type="entry name" value="Phage_capsid-like_C"/>
</dbReference>
<name>A0A649VKK2_9CAUD</name>
<dbReference type="Gene3D" id="3.30.2320.10">
    <property type="entry name" value="hypothetical protein PF0899 domain"/>
    <property type="match status" value="1"/>
</dbReference>
<dbReference type="RefSeq" id="YP_010675553.1">
    <property type="nucleotide sequence ID" value="NC_071005.1"/>
</dbReference>
<dbReference type="NCBIfam" id="TIGR01554">
    <property type="entry name" value="major_cap_HK97"/>
    <property type="match status" value="1"/>
</dbReference>
<accession>A0A649VKK2</accession>
<keyword evidence="2" id="KW-0946">Virion</keyword>
<dbReference type="Gene3D" id="3.30.2400.10">
    <property type="entry name" value="Major capsid protein gp5"/>
    <property type="match status" value="1"/>
</dbReference>
<dbReference type="Proteomes" id="UP000423645">
    <property type="component" value="Segment"/>
</dbReference>
<proteinExistence type="predicted"/>
<feature type="domain" description="Phage capsid-like C-terminal" evidence="3">
    <location>
        <begin position="251"/>
        <end position="466"/>
    </location>
</feature>
<protein>
    <submittedName>
        <fullName evidence="4">Major capsid protein</fullName>
    </submittedName>
</protein>
<evidence type="ECO:0000313" key="4">
    <source>
        <dbReference type="EMBL" id="QGJ92926.1"/>
    </source>
</evidence>
<dbReference type="InterPro" id="IPR024455">
    <property type="entry name" value="Phage_capsid"/>
</dbReference>
<organism evidence="4 5">
    <name type="scientific">Gordonia phage Chidiebere</name>
    <dbReference type="NCBI Taxonomy" id="2656530"/>
    <lineage>
        <taxon>Viruses</taxon>
        <taxon>Duplodnaviria</taxon>
        <taxon>Heunggongvirae</taxon>
        <taxon>Uroviricota</taxon>
        <taxon>Caudoviricetes</taxon>
        <taxon>Chidieberevirus</taxon>
        <taxon>Chidieberevirus chidiebere</taxon>
    </lineage>
</organism>
<dbReference type="Pfam" id="PF05065">
    <property type="entry name" value="Phage_capsid"/>
    <property type="match status" value="1"/>
</dbReference>
<comment type="subcellular location">
    <subcellularLocation>
        <location evidence="1">Virion</location>
    </subcellularLocation>
</comment>
<dbReference type="SUPFAM" id="SSF56563">
    <property type="entry name" value="Major capsid protein gp5"/>
    <property type="match status" value="1"/>
</dbReference>
<dbReference type="KEGG" id="vg:77951880"/>
<keyword evidence="5" id="KW-1185">Reference proteome</keyword>
<dbReference type="GeneID" id="77951880"/>